<evidence type="ECO:0000313" key="1">
    <source>
        <dbReference type="EMBL" id="NKC33119.1"/>
    </source>
</evidence>
<keyword evidence="2" id="KW-1185">Reference proteome</keyword>
<gene>
    <name evidence="1" type="ORF">HEQ75_19815</name>
</gene>
<organism evidence="1 2">
    <name type="scientific">Falsiroseomonas selenitidurans</name>
    <dbReference type="NCBI Taxonomy" id="2716335"/>
    <lineage>
        <taxon>Bacteria</taxon>
        <taxon>Pseudomonadati</taxon>
        <taxon>Pseudomonadota</taxon>
        <taxon>Alphaproteobacteria</taxon>
        <taxon>Acetobacterales</taxon>
        <taxon>Roseomonadaceae</taxon>
        <taxon>Falsiroseomonas</taxon>
    </lineage>
</organism>
<sequence>MLALFPEAGRPCGPNGKRGLAFERRVVMVYRLRGDSLRILRVPYGGRGLPW</sequence>
<proteinExistence type="predicted"/>
<comment type="caution">
    <text evidence="1">The sequence shown here is derived from an EMBL/GenBank/DDBJ whole genome shotgun (WGS) entry which is preliminary data.</text>
</comment>
<dbReference type="EMBL" id="JAAVNE010000038">
    <property type="protein sequence ID" value="NKC33119.1"/>
    <property type="molecule type" value="Genomic_DNA"/>
</dbReference>
<reference evidence="1 2" key="1">
    <citation type="submission" date="2020-03" db="EMBL/GenBank/DDBJ databases">
        <title>Roseomonas selenitidurans sp. nov. isolated from urban soil.</title>
        <authorList>
            <person name="Liu H."/>
        </authorList>
    </citation>
    <scope>NUCLEOTIDE SEQUENCE [LARGE SCALE GENOMIC DNA]</scope>
    <source>
        <strain evidence="1 2">BU-1</strain>
    </source>
</reference>
<evidence type="ECO:0000313" key="2">
    <source>
        <dbReference type="Proteomes" id="UP000787635"/>
    </source>
</evidence>
<name>A0ABX1E7C4_9PROT</name>
<dbReference type="RefSeq" id="WP_168033853.1">
    <property type="nucleotide sequence ID" value="NZ_JAAVNE010000038.1"/>
</dbReference>
<protein>
    <submittedName>
        <fullName evidence="1">Type II toxin-antitoxin system RelE/ParE family toxin</fullName>
    </submittedName>
</protein>
<dbReference type="Proteomes" id="UP000787635">
    <property type="component" value="Unassembled WGS sequence"/>
</dbReference>
<accession>A0ABX1E7C4</accession>